<dbReference type="InterPro" id="IPR003356">
    <property type="entry name" value="DNA_methylase_A-5"/>
</dbReference>
<evidence type="ECO:0000313" key="5">
    <source>
        <dbReference type="Proteomes" id="UP001501591"/>
    </source>
</evidence>
<dbReference type="Pfam" id="PF00271">
    <property type="entry name" value="Helicase_C"/>
    <property type="match status" value="1"/>
</dbReference>
<evidence type="ECO:0000256" key="2">
    <source>
        <dbReference type="SAM" id="MobiDB-lite"/>
    </source>
</evidence>
<keyword evidence="5" id="KW-1185">Reference proteome</keyword>
<gene>
    <name evidence="4" type="ORF">GCM10022383_16930</name>
</gene>
<organism evidence="4 5">
    <name type="scientific">Microbacterium soli</name>
    <dbReference type="NCBI Taxonomy" id="446075"/>
    <lineage>
        <taxon>Bacteria</taxon>
        <taxon>Bacillati</taxon>
        <taxon>Actinomycetota</taxon>
        <taxon>Actinomycetes</taxon>
        <taxon>Micrococcales</taxon>
        <taxon>Microbacteriaceae</taxon>
        <taxon>Microbacterium</taxon>
    </lineage>
</organism>
<dbReference type="InterPro" id="IPR029063">
    <property type="entry name" value="SAM-dependent_MTases_sf"/>
</dbReference>
<dbReference type="SMART" id="SM00487">
    <property type="entry name" value="DEXDc"/>
    <property type="match status" value="1"/>
</dbReference>
<dbReference type="PRINTS" id="PR00507">
    <property type="entry name" value="N12N6MTFRASE"/>
</dbReference>
<dbReference type="SUPFAM" id="SSF53335">
    <property type="entry name" value="S-adenosyl-L-methionine-dependent methyltransferases"/>
    <property type="match status" value="1"/>
</dbReference>
<dbReference type="InterPro" id="IPR001650">
    <property type="entry name" value="Helicase_C-like"/>
</dbReference>
<evidence type="ECO:0000256" key="1">
    <source>
        <dbReference type="ARBA" id="ARBA00022747"/>
    </source>
</evidence>
<dbReference type="Pfam" id="PF04851">
    <property type="entry name" value="ResIII"/>
    <property type="match status" value="1"/>
</dbReference>
<dbReference type="RefSeq" id="WP_344819110.1">
    <property type="nucleotide sequence ID" value="NZ_BAABCP010000001.1"/>
</dbReference>
<keyword evidence="4" id="KW-0067">ATP-binding</keyword>
<dbReference type="InterPro" id="IPR041635">
    <property type="entry name" value="Type_ISP_LLaBIII_C"/>
</dbReference>
<dbReference type="SMART" id="SM00490">
    <property type="entry name" value="HELICc"/>
    <property type="match status" value="1"/>
</dbReference>
<feature type="compositionally biased region" description="Basic and acidic residues" evidence="2">
    <location>
        <begin position="686"/>
        <end position="699"/>
    </location>
</feature>
<dbReference type="GO" id="GO:0004386">
    <property type="term" value="F:helicase activity"/>
    <property type="evidence" value="ECO:0007669"/>
    <property type="project" value="UniProtKB-KW"/>
</dbReference>
<dbReference type="PANTHER" id="PTHR47396">
    <property type="entry name" value="TYPE I RESTRICTION ENZYME ECOKI R PROTEIN"/>
    <property type="match status" value="1"/>
</dbReference>
<comment type="caution">
    <text evidence="4">The sequence shown here is derived from an EMBL/GenBank/DDBJ whole genome shotgun (WGS) entry which is preliminary data.</text>
</comment>
<name>A0ABP7N9U8_9MICO</name>
<evidence type="ECO:0000259" key="3">
    <source>
        <dbReference type="PROSITE" id="PS51192"/>
    </source>
</evidence>
<dbReference type="PROSITE" id="PS00092">
    <property type="entry name" value="N6_MTASE"/>
    <property type="match status" value="1"/>
</dbReference>
<dbReference type="Proteomes" id="UP001501591">
    <property type="component" value="Unassembled WGS sequence"/>
</dbReference>
<dbReference type="InterPro" id="IPR002052">
    <property type="entry name" value="DNA_methylase_N6_adenine_CS"/>
</dbReference>
<evidence type="ECO:0000313" key="4">
    <source>
        <dbReference type="EMBL" id="GAA3939595.1"/>
    </source>
</evidence>
<dbReference type="InterPro" id="IPR050742">
    <property type="entry name" value="Helicase_Restrict-Modif_Enz"/>
</dbReference>
<keyword evidence="4" id="KW-0347">Helicase</keyword>
<dbReference type="CDD" id="cd22333">
    <property type="entry name" value="LlaBIII_nuclease-like"/>
    <property type="match status" value="1"/>
</dbReference>
<dbReference type="InterPro" id="IPR053980">
    <property type="entry name" value="ISP_coupler"/>
</dbReference>
<dbReference type="Gene3D" id="3.40.50.300">
    <property type="entry name" value="P-loop containing nucleotide triphosphate hydrolases"/>
    <property type="match status" value="2"/>
</dbReference>
<feature type="domain" description="Helicase ATP-binding" evidence="3">
    <location>
        <begin position="190"/>
        <end position="379"/>
    </location>
</feature>
<dbReference type="Pfam" id="PF02384">
    <property type="entry name" value="N6_Mtase"/>
    <property type="match status" value="1"/>
</dbReference>
<dbReference type="Gene3D" id="3.40.50.150">
    <property type="entry name" value="Vaccinia Virus protein VP39"/>
    <property type="match status" value="1"/>
</dbReference>
<feature type="region of interest" description="Disordered" evidence="2">
    <location>
        <begin position="686"/>
        <end position="708"/>
    </location>
</feature>
<dbReference type="InterPro" id="IPR014001">
    <property type="entry name" value="Helicase_ATP-bd"/>
</dbReference>
<dbReference type="Pfam" id="PF22240">
    <property type="entry name" value="ISP_coupler"/>
    <property type="match status" value="1"/>
</dbReference>
<keyword evidence="4" id="KW-0378">Hydrolase</keyword>
<sequence>MPGEQLYETALDELLAEFRALADSRRMAGSYLEQLARHYLTVEPLWADQLGAVWLWKDWPGREGRPDTGIDLVAEVQGGGLLAVQVKFFAESHRMQKGDLDSFFEAMGKEPFTEGLVIDTTSAPWSTNAEEALKNRTKPVRRVSLAELRHSSIDWSTYELLKPEVAPSRHALKTLRAHQHEAVNAVMAGLKPGGEHDRGKLIMACGTGKTFTALKLAERWTNEIAGGAATVLFMVPSLALLQQSLDEWSRERDPELGFRAFAVGSDANIGRRRNDDLTSVLMEDLGAPATTNGRRLAELLGDVEEEHEGLTVVFSTYQSIEAVSEAQRLRGDTFDLVICDEAHRTTGVTLTDQPESHFVKVHDNDVIPASARVYMTATPRIFAPEVKNAASQKSAELVSMDDEELFGPVLYRIGFDQAVRSGLLTDYKVVVLGVSEDDVIGELQQDLSDHGHELKITDIAKLVGCYNALAKRNAGTIAEGFGGDVLPMRRAVAFAADIKTSKSVANDFEVLANGHLRNLLNDDPTDDLGVQARHVDGTMNATVRGELLDWLKATPESDEFGKPVARVLTNARCLSEGVDVPSLDAVLFFSPRKSQVDVVQAVGRVMRRSPHKKLGYIVLPIAIPAGIAPEEALNDNERYKVVWQVLQALRAHDERLDAAINQGAFTGKLPEQVVIERVSLSPAAKREGSAFDSERRGPEEFGSDDGSGSVPLAQTLPGLTSTADAWKDSVYAKLVAKVGDRMYWDDWAGDIAQIAQRFIALITAHVGAAGRDPAPFEGFLKALRATVNPEVSEAEAIELLAQHLITKPVFEAMFPEGSFTQDNPVSTAMEQVLSTFDENTAFAREREPLDAFYTKVTERIRGLDTVHAKQQMLVTLYDKFFTKAFPLLADRMGIVFTPVEVVDYILRSADAVYHQHFGKHLGDEGVNILEPFVGTGTFLTRLMQTGLVKPEDLTRKYTQELFANEIVLLSYYIAAVNIESVYRELCAEHGIEPAEGGFQGISLTDTFAIDERDSQLAGGVFPGNTARLERQKATKVDVIVMNPPYRAGQASANDGAQNARYPITDARIAETYAKRSTATLKNGLYDSYYRALRWATDRLGDQGVIAFVSNSGFIDGATADGVRLTWAQEFSDVIVFNLRGNARHMGEVRRREAGNVFGEGSQTGVAITMLVKDASHQGGARIHYADIGDYLSREEKLDRLRSDTSVMTTEFEPVTPNGAGDWINQRDARYGTWQPIGDKATKGRAGEAIFIDFSNGLKTNRDAWVFNFSQIALRANVRSHVDSLNAERERVFALIAEGIEGRPDELLVRDSTLAAWDGINVTDLRRNRPTTLDSAGYRRALYRPFMREHVYFDRTQRLNNRTYQLPKLWPTAAHANVTIAVSTKGSAPLLVWEVPSLDLNGLTQLFPRYTWEPASAPDGAFNLDALAASDSDVVVDGYRRVDNITDATLAAYRRVHGDAVTKDDIFYGVYALLHHPSYRETYAADLQKMLPRIPQVVGFPEYARIGRQLADLHVDYESVEQYPLTENLALTAPDDPYERYRIDKLSWISRKDHTVIRYNAHLEILGIPEEESLYKVGGRSPLEWVIDRYRVKVDKASGIVNDPNAWLREQHNPRYVVDLIRSLVTVSLETQRLIAALPAFEVIEPGERNE</sequence>
<dbReference type="PROSITE" id="PS51192">
    <property type="entry name" value="HELICASE_ATP_BIND_1"/>
    <property type="match status" value="1"/>
</dbReference>
<dbReference type="Pfam" id="PF13156">
    <property type="entry name" value="Mrr_cat_2"/>
    <property type="match status" value="1"/>
</dbReference>
<dbReference type="CDD" id="cd18785">
    <property type="entry name" value="SF2_C"/>
    <property type="match status" value="1"/>
</dbReference>
<dbReference type="InterPro" id="IPR006935">
    <property type="entry name" value="Helicase/UvrB_N"/>
</dbReference>
<dbReference type="SUPFAM" id="SSF52540">
    <property type="entry name" value="P-loop containing nucleoside triphosphate hydrolases"/>
    <property type="match status" value="1"/>
</dbReference>
<keyword evidence="1" id="KW-0680">Restriction system</keyword>
<dbReference type="PANTHER" id="PTHR47396:SF1">
    <property type="entry name" value="ATP-DEPENDENT HELICASE IRC3-RELATED"/>
    <property type="match status" value="1"/>
</dbReference>
<dbReference type="InterPro" id="IPR039442">
    <property type="entry name" value="Mrr-like_dom"/>
</dbReference>
<dbReference type="EMBL" id="BAABCP010000001">
    <property type="protein sequence ID" value="GAA3939595.1"/>
    <property type="molecule type" value="Genomic_DNA"/>
</dbReference>
<dbReference type="Pfam" id="PF18135">
    <property type="entry name" value="Type_ISP_C"/>
    <property type="match status" value="1"/>
</dbReference>
<dbReference type="InterPro" id="IPR027417">
    <property type="entry name" value="P-loop_NTPase"/>
</dbReference>
<accession>A0ABP7N9U8</accession>
<keyword evidence="4" id="KW-0547">Nucleotide-binding</keyword>
<protein>
    <submittedName>
        <fullName evidence="4">DEAD/DEAH box helicase</fullName>
    </submittedName>
</protein>
<proteinExistence type="predicted"/>
<reference evidence="5" key="1">
    <citation type="journal article" date="2019" name="Int. J. Syst. Evol. Microbiol.">
        <title>The Global Catalogue of Microorganisms (GCM) 10K type strain sequencing project: providing services to taxonomists for standard genome sequencing and annotation.</title>
        <authorList>
            <consortium name="The Broad Institute Genomics Platform"/>
            <consortium name="The Broad Institute Genome Sequencing Center for Infectious Disease"/>
            <person name="Wu L."/>
            <person name="Ma J."/>
        </authorList>
    </citation>
    <scope>NUCLEOTIDE SEQUENCE [LARGE SCALE GENOMIC DNA]</scope>
    <source>
        <strain evidence="5">JCM 17024</strain>
    </source>
</reference>